<proteinExistence type="inferred from homology"/>
<dbReference type="InterPro" id="IPR038765">
    <property type="entry name" value="Papain-like_cys_pep_sf"/>
</dbReference>
<protein>
    <recommendedName>
        <fullName evidence="7">Ubiquitin-like protease family profile domain-containing protein</fullName>
    </recommendedName>
</protein>
<dbReference type="PANTHER" id="PTHR46896">
    <property type="entry name" value="SENTRIN-SPECIFIC PROTEASE"/>
    <property type="match status" value="1"/>
</dbReference>
<feature type="compositionally biased region" description="Polar residues" evidence="6">
    <location>
        <begin position="893"/>
        <end position="903"/>
    </location>
</feature>
<feature type="compositionally biased region" description="Basic and acidic residues" evidence="6">
    <location>
        <begin position="345"/>
        <end position="355"/>
    </location>
</feature>
<feature type="compositionally biased region" description="Polar residues" evidence="6">
    <location>
        <begin position="714"/>
        <end position="729"/>
    </location>
</feature>
<feature type="compositionally biased region" description="Basic residues" evidence="6">
    <location>
        <begin position="730"/>
        <end position="739"/>
    </location>
</feature>
<evidence type="ECO:0000313" key="8">
    <source>
        <dbReference type="EMBL" id="KAL1589836.1"/>
    </source>
</evidence>
<keyword evidence="4" id="KW-0833">Ubl conjugation pathway</keyword>
<feature type="compositionally biased region" description="Polar residues" evidence="6">
    <location>
        <begin position="235"/>
        <end position="263"/>
    </location>
</feature>
<dbReference type="GO" id="GO:0016926">
    <property type="term" value="P:protein desumoylation"/>
    <property type="evidence" value="ECO:0007669"/>
    <property type="project" value="TreeGrafter"/>
</dbReference>
<dbReference type="GO" id="GO:0005737">
    <property type="term" value="C:cytoplasm"/>
    <property type="evidence" value="ECO:0007669"/>
    <property type="project" value="TreeGrafter"/>
</dbReference>
<evidence type="ECO:0000256" key="4">
    <source>
        <dbReference type="ARBA" id="ARBA00022786"/>
    </source>
</evidence>
<keyword evidence="5" id="KW-0378">Hydrolase</keyword>
<feature type="compositionally biased region" description="Basic and acidic residues" evidence="6">
    <location>
        <begin position="1226"/>
        <end position="1235"/>
    </location>
</feature>
<dbReference type="GO" id="GO:0070139">
    <property type="term" value="F:SUMO-specific endopeptidase activity"/>
    <property type="evidence" value="ECO:0007669"/>
    <property type="project" value="TreeGrafter"/>
</dbReference>
<feature type="region of interest" description="Disordered" evidence="6">
    <location>
        <begin position="1108"/>
        <end position="1264"/>
    </location>
</feature>
<dbReference type="GeneID" id="96002963"/>
<feature type="compositionally biased region" description="Basic and acidic residues" evidence="6">
    <location>
        <begin position="23"/>
        <end position="41"/>
    </location>
</feature>
<feature type="domain" description="Ubiquitin-like protease family profile" evidence="7">
    <location>
        <begin position="774"/>
        <end position="1064"/>
    </location>
</feature>
<feature type="compositionally biased region" description="Basic and acidic residues" evidence="6">
    <location>
        <begin position="401"/>
        <end position="414"/>
    </location>
</feature>
<accession>A0AB34L2I6</accession>
<dbReference type="EMBL" id="JAAQHG020000004">
    <property type="protein sequence ID" value="KAL1589836.1"/>
    <property type="molecule type" value="Genomic_DNA"/>
</dbReference>
<feature type="compositionally biased region" description="Basic residues" evidence="6">
    <location>
        <begin position="266"/>
        <end position="276"/>
    </location>
</feature>
<name>A0AB34L2I6_9PEZI</name>
<feature type="compositionally biased region" description="Low complexity" evidence="6">
    <location>
        <begin position="1128"/>
        <end position="1148"/>
    </location>
</feature>
<dbReference type="GO" id="GO:0006508">
    <property type="term" value="P:proteolysis"/>
    <property type="evidence" value="ECO:0007669"/>
    <property type="project" value="UniProtKB-KW"/>
</dbReference>
<dbReference type="InterPro" id="IPR051947">
    <property type="entry name" value="Sentrin-specific_protease"/>
</dbReference>
<keyword evidence="9" id="KW-1185">Reference proteome</keyword>
<dbReference type="PANTHER" id="PTHR46896:SF3">
    <property type="entry name" value="FI06413P-RELATED"/>
    <property type="match status" value="1"/>
</dbReference>
<comment type="similarity">
    <text evidence="1">Belongs to the peptidase C48 family.</text>
</comment>
<feature type="region of interest" description="Disordered" evidence="6">
    <location>
        <begin position="688"/>
        <end position="753"/>
    </location>
</feature>
<organism evidence="8 9">
    <name type="scientific">Cladosporium halotolerans</name>
    <dbReference type="NCBI Taxonomy" id="1052096"/>
    <lineage>
        <taxon>Eukaryota</taxon>
        <taxon>Fungi</taxon>
        <taxon>Dikarya</taxon>
        <taxon>Ascomycota</taxon>
        <taxon>Pezizomycotina</taxon>
        <taxon>Dothideomycetes</taxon>
        <taxon>Dothideomycetidae</taxon>
        <taxon>Cladosporiales</taxon>
        <taxon>Cladosporiaceae</taxon>
        <taxon>Cladosporium</taxon>
    </lineage>
</organism>
<keyword evidence="2" id="KW-0597">Phosphoprotein</keyword>
<feature type="compositionally biased region" description="Polar residues" evidence="6">
    <location>
        <begin position="457"/>
        <end position="469"/>
    </location>
</feature>
<evidence type="ECO:0000256" key="5">
    <source>
        <dbReference type="ARBA" id="ARBA00022801"/>
    </source>
</evidence>
<comment type="caution">
    <text evidence="8">The sequence shown here is derived from an EMBL/GenBank/DDBJ whole genome shotgun (WGS) entry which is preliminary data.</text>
</comment>
<dbReference type="Pfam" id="PF02902">
    <property type="entry name" value="Peptidase_C48"/>
    <property type="match status" value="1"/>
</dbReference>
<evidence type="ECO:0000256" key="3">
    <source>
        <dbReference type="ARBA" id="ARBA00022670"/>
    </source>
</evidence>
<keyword evidence="3" id="KW-0645">Protease</keyword>
<dbReference type="InterPro" id="IPR003653">
    <property type="entry name" value="Peptidase_C48_C"/>
</dbReference>
<evidence type="ECO:0000256" key="2">
    <source>
        <dbReference type="ARBA" id="ARBA00022553"/>
    </source>
</evidence>
<feature type="region of interest" description="Disordered" evidence="6">
    <location>
        <begin position="884"/>
        <end position="993"/>
    </location>
</feature>
<evidence type="ECO:0000256" key="6">
    <source>
        <dbReference type="SAM" id="MobiDB-lite"/>
    </source>
</evidence>
<sequence>MPHEQFWRKPLELAAAFIPQLRRSADADNDAHETHEERSEDMSGTAGERGPAAPNKRSRGADEDSLRATKKMRRPSEDEYRLTGVGGGKPVKGTPIMMPTNPAQEDDVVSQQHRVQEPATKKRLGGAFKFSNTLGNQQSGKANNNAFKQPARQTYGSKQASAPARSLPSNQHVGDSFRQDNCSAKRRKTSRAPHASAAPEIVDLVSDGSKSEIPQGQVKAVNGKPVQQSSQSSQHSVTEVGSQPSSQIPWFTQTETHKVNSYTAPRPHKSRRRGSSGRRTPSQSSQAQAVPEAGSVSIAGSQQELASVEDLSKSSLPSKPIEFDAGRRKTTPPRINLTEGFDNIKTQKEARDLQKMNELMSKRLTPNSKQQQLSQQAGKFITAKMQSQQQHPGPLAPRQSADGDTRIKFRRDDETTQQQAQAQPRKPSVVGRMQGRSRGSTVSFMDDSPDQLGGATTVGSRAQQESPTRQAARGGAREESPSNLPPTRFTSRKSEPAPARRARFSDSEEENDRISLAAIYSRGCVLDTKVRTDEKQRIDLVWEEDEKQYQVLINSKPYKIHGVMEAMVFGSSEASMWQHCHSSNKVIIKGPSTNRSNGNILLLFRDERGKSDCYNQLLSACNDTLKSAHFDNERMERTFDHLATQVKTDSLKAKAKARDQLETALRYVQEMPTRAERERAASEEQILYEQPDNAAEHGLSTFSNTQRKPERALSQATTSRYFADSQVTRKSTRQSKPVRVKSPSPPPIERWTEVHKPTPWNQSVMYPPTGAKRVTVDFQDLERLDEGEFLNDNIVGYALRRIEENMAPEHKDKVHFFNSYFFTSLTNKNGRRAFNYDAVKKWTKQKDLINVPYIVVPINENLHWYVAIICNLPQLDRKPVDLGVGDSDAAATPSKSQQTSARQSPIRDPEIPDSQEASKPDKPDVEQMRNLQLSDGETAQAKGSETPAVDEDGEAADNAQGSQQTEKSAPPPPAGSGKKSKKRAPPPPRKYPLDRPTIITLDSFGVGHPPQVGFLKDYVLAEAKDKRGMEVDRDAIQGMKAVGIPEQSNFCDCGLYLIGYVEEFAKDPQAFVNEVLSRKLDQRAEFQSFSPSTKRDELRDDVLRLHREQNAERQAQKKAKRLEKDKVAAAASSTAQTSATPAAAAGSQPSPPGSQVPTAPQSRVASPVKAPSTKASRAPSAEHEDRQVPVPDTTAEASGKAQSCKDDGSPDDDHDELLESSVPRPLIDRIGSESTRKRKASEQPNTFDEPAATNAEDDADEMLDHADREEAEYREDIARRNFHKVRSPELDALSGILGGGPLPAALSNSDQMPATPL</sequence>
<gene>
    <name evidence="8" type="ORF">WHR41_01519</name>
</gene>
<dbReference type="Proteomes" id="UP000803884">
    <property type="component" value="Unassembled WGS sequence"/>
</dbReference>
<dbReference type="PROSITE" id="PS50600">
    <property type="entry name" value="ULP_PROTEASE"/>
    <property type="match status" value="1"/>
</dbReference>
<evidence type="ECO:0000259" key="7">
    <source>
        <dbReference type="PROSITE" id="PS50600"/>
    </source>
</evidence>
<reference evidence="8 9" key="1">
    <citation type="journal article" date="2020" name="Microbiol. Resour. Announc.">
        <title>Draft Genome Sequence of a Cladosporium Species Isolated from the Mesophotic Ascidian Didemnum maculosum.</title>
        <authorList>
            <person name="Gioti A."/>
            <person name="Siaperas R."/>
            <person name="Nikolaivits E."/>
            <person name="Le Goff G."/>
            <person name="Ouazzani J."/>
            <person name="Kotoulas G."/>
            <person name="Topakas E."/>
        </authorList>
    </citation>
    <scope>NUCLEOTIDE SEQUENCE [LARGE SCALE GENOMIC DNA]</scope>
    <source>
        <strain evidence="8 9">TM138-S3</strain>
    </source>
</reference>
<dbReference type="GO" id="GO:0005634">
    <property type="term" value="C:nucleus"/>
    <property type="evidence" value="ECO:0007669"/>
    <property type="project" value="TreeGrafter"/>
</dbReference>
<feature type="compositionally biased region" description="Polar residues" evidence="6">
    <location>
        <begin position="364"/>
        <end position="377"/>
    </location>
</feature>
<evidence type="ECO:0000313" key="9">
    <source>
        <dbReference type="Proteomes" id="UP000803884"/>
    </source>
</evidence>
<evidence type="ECO:0000256" key="1">
    <source>
        <dbReference type="ARBA" id="ARBA00005234"/>
    </source>
</evidence>
<dbReference type="SUPFAM" id="SSF54001">
    <property type="entry name" value="Cysteine proteinases"/>
    <property type="match status" value="1"/>
</dbReference>
<dbReference type="Gene3D" id="3.40.395.10">
    <property type="entry name" value="Adenoviral Proteinase, Chain A"/>
    <property type="match status" value="1"/>
</dbReference>
<dbReference type="RefSeq" id="XP_069232941.1">
    <property type="nucleotide sequence ID" value="XM_069370125.1"/>
</dbReference>
<feature type="compositionally biased region" description="Basic and acidic residues" evidence="6">
    <location>
        <begin position="905"/>
        <end position="927"/>
    </location>
</feature>
<feature type="compositionally biased region" description="Acidic residues" evidence="6">
    <location>
        <begin position="1209"/>
        <end position="1218"/>
    </location>
</feature>
<feature type="compositionally biased region" description="Polar residues" evidence="6">
    <location>
        <begin position="130"/>
        <end position="160"/>
    </location>
</feature>
<feature type="region of interest" description="Disordered" evidence="6">
    <location>
        <begin position="22"/>
        <end position="508"/>
    </location>
</feature>
<feature type="compositionally biased region" description="Polar residues" evidence="6">
    <location>
        <begin position="929"/>
        <end position="943"/>
    </location>
</feature>